<dbReference type="EMBL" id="KE356561">
    <property type="protein sequence ID" value="ERG94397.1"/>
    <property type="molecule type" value="Genomic_DNA"/>
</dbReference>
<protein>
    <submittedName>
        <fullName evidence="3">Uncharacterized protein involved in propionate catabolism</fullName>
    </submittedName>
</protein>
<dbReference type="AlphaFoldDB" id="U1PL43"/>
<dbReference type="PANTHER" id="PTHR16943">
    <property type="entry name" value="2-METHYLCITRATE DEHYDRATASE-RELATED"/>
    <property type="match status" value="1"/>
</dbReference>
<dbReference type="Proteomes" id="UP000030710">
    <property type="component" value="Unassembled WGS sequence"/>
</dbReference>
<dbReference type="STRING" id="1238425.J07HQW2_00831"/>
<dbReference type="SUPFAM" id="SSF103378">
    <property type="entry name" value="2-methylcitrate dehydratase PrpD"/>
    <property type="match status" value="1"/>
</dbReference>
<comment type="similarity">
    <text evidence="1">Belongs to the PrpD family.</text>
</comment>
<dbReference type="eggNOG" id="arCOG04285">
    <property type="taxonomic scope" value="Archaea"/>
</dbReference>
<evidence type="ECO:0000256" key="1">
    <source>
        <dbReference type="ARBA" id="ARBA00006174"/>
    </source>
</evidence>
<dbReference type="InterPro" id="IPR045336">
    <property type="entry name" value="MmgE_PrpD_N"/>
</dbReference>
<accession>U1PL43</accession>
<dbReference type="GO" id="GO:0016829">
    <property type="term" value="F:lyase activity"/>
    <property type="evidence" value="ECO:0007669"/>
    <property type="project" value="InterPro"/>
</dbReference>
<evidence type="ECO:0000259" key="2">
    <source>
        <dbReference type="Pfam" id="PF03972"/>
    </source>
</evidence>
<feature type="domain" description="MmgE/PrpD N-terminal" evidence="2">
    <location>
        <begin position="5"/>
        <end position="118"/>
    </location>
</feature>
<dbReference type="Pfam" id="PF03972">
    <property type="entry name" value="MmgE_PrpD_N"/>
    <property type="match status" value="1"/>
</dbReference>
<dbReference type="InterPro" id="IPR042183">
    <property type="entry name" value="MmgE/PrpD_sf_1"/>
</dbReference>
<dbReference type="RefSeq" id="WP_021053888.1">
    <property type="nucleotide sequence ID" value="NZ_KE356561.1"/>
</dbReference>
<name>U1PL43_9EURY</name>
<dbReference type="InterPro" id="IPR036148">
    <property type="entry name" value="MmgE/PrpD_sf"/>
</dbReference>
<reference evidence="3 4" key="1">
    <citation type="journal article" date="2013" name="PLoS ONE">
        <title>Assembly-driven community genomics of a hypersaline microbial ecosystem.</title>
        <authorList>
            <person name="Podell S."/>
            <person name="Ugalde J.A."/>
            <person name="Narasingarao P."/>
            <person name="Banfield J.F."/>
            <person name="Heidelberg K.B."/>
            <person name="Allen E.E."/>
        </authorList>
    </citation>
    <scope>NUCLEOTIDE SEQUENCE [LARGE SCALE GENOMIC DNA]</scope>
    <source>
        <strain evidence="4">J07HQW2</strain>
    </source>
</reference>
<organism evidence="3 4">
    <name type="scientific">Haloquadratum walsbyi J07HQW2</name>
    <dbReference type="NCBI Taxonomy" id="1238425"/>
    <lineage>
        <taxon>Archaea</taxon>
        <taxon>Methanobacteriati</taxon>
        <taxon>Methanobacteriota</taxon>
        <taxon>Stenosarchaea group</taxon>
        <taxon>Halobacteria</taxon>
        <taxon>Halobacteriales</taxon>
        <taxon>Haloferacaceae</taxon>
        <taxon>Haloquadratum</taxon>
    </lineage>
</organism>
<gene>
    <name evidence="3" type="ORF">J07HQW2_00831</name>
</gene>
<dbReference type="Gene3D" id="1.10.4100.10">
    <property type="entry name" value="2-methylcitrate dehydratase PrpD"/>
    <property type="match status" value="1"/>
</dbReference>
<proteinExistence type="inferred from homology"/>
<feature type="non-terminal residue" evidence="3">
    <location>
        <position position="119"/>
    </location>
</feature>
<sequence length="119" mass="12163">MQPEQQLSKFVSTIEYENLPNGAVNTITRAVTDTIGVTLAGAVEGAGQTAAMSAEIDTNSTDAATLLGVTSTEKPPAAALRVGTASHALDYDDLSWGLDGHPSVTLVPPLLALADTVNA</sequence>
<evidence type="ECO:0000313" key="3">
    <source>
        <dbReference type="EMBL" id="ERG94397.1"/>
    </source>
</evidence>
<dbReference type="InterPro" id="IPR005656">
    <property type="entry name" value="MmgE_PrpD"/>
</dbReference>
<dbReference type="HOGENOM" id="CLU_2066232_0_0_2"/>
<dbReference type="PANTHER" id="PTHR16943:SF8">
    <property type="entry name" value="2-METHYLCITRATE DEHYDRATASE"/>
    <property type="match status" value="1"/>
</dbReference>
<evidence type="ECO:0000313" key="4">
    <source>
        <dbReference type="Proteomes" id="UP000030710"/>
    </source>
</evidence>